<feature type="compositionally biased region" description="Low complexity" evidence="1">
    <location>
        <begin position="390"/>
        <end position="399"/>
    </location>
</feature>
<feature type="compositionally biased region" description="Basic and acidic residues" evidence="1">
    <location>
        <begin position="338"/>
        <end position="357"/>
    </location>
</feature>
<dbReference type="Pfam" id="PF15257">
    <property type="entry name" value="DUF4590"/>
    <property type="match status" value="1"/>
</dbReference>
<evidence type="ECO:0000313" key="3">
    <source>
        <dbReference type="EMBL" id="KGL82227.1"/>
    </source>
</evidence>
<keyword evidence="4" id="KW-1185">Reference proteome</keyword>
<dbReference type="PANTHER" id="PTHR23034:SF2">
    <property type="entry name" value="GLUTAMATE-RICH PROTEIN 3"/>
    <property type="match status" value="1"/>
</dbReference>
<evidence type="ECO:0000313" key="4">
    <source>
        <dbReference type="Proteomes" id="UP000053641"/>
    </source>
</evidence>
<dbReference type="STRING" id="94827.A0A099ZKB9"/>
<feature type="domain" description="DUF4590" evidence="2">
    <location>
        <begin position="176"/>
        <end position="288"/>
    </location>
</feature>
<feature type="region of interest" description="Disordered" evidence="1">
    <location>
        <begin position="56"/>
        <end position="77"/>
    </location>
</feature>
<accession>A0A099ZKB9</accession>
<feature type="compositionally biased region" description="Basic and acidic residues" evidence="1">
    <location>
        <begin position="282"/>
        <end position="296"/>
    </location>
</feature>
<feature type="non-terminal residue" evidence="3">
    <location>
        <position position="445"/>
    </location>
</feature>
<feature type="compositionally biased region" description="Acidic residues" evidence="1">
    <location>
        <begin position="373"/>
        <end position="385"/>
    </location>
</feature>
<name>A0A099ZKB9_TINGU</name>
<feature type="compositionally biased region" description="Polar residues" evidence="1">
    <location>
        <begin position="59"/>
        <end position="68"/>
    </location>
</feature>
<gene>
    <name evidence="3" type="ORF">N309_13550</name>
</gene>
<feature type="non-terminal residue" evidence="3">
    <location>
        <position position="1"/>
    </location>
</feature>
<evidence type="ECO:0000259" key="2">
    <source>
        <dbReference type="Pfam" id="PF15257"/>
    </source>
</evidence>
<dbReference type="PANTHER" id="PTHR23034">
    <property type="entry name" value="GLUTAMATE-RICH PROTEIN 3"/>
    <property type="match status" value="1"/>
</dbReference>
<evidence type="ECO:0000256" key="1">
    <source>
        <dbReference type="SAM" id="MobiDB-lite"/>
    </source>
</evidence>
<reference evidence="3 4" key="1">
    <citation type="submission" date="2014-06" db="EMBL/GenBank/DDBJ databases">
        <title>Genome evolution of avian class.</title>
        <authorList>
            <person name="Zhang G."/>
            <person name="Li C."/>
        </authorList>
    </citation>
    <scope>NUCLEOTIDE SEQUENCE [LARGE SCALE GENOMIC DNA]</scope>
    <source>
        <strain evidence="3">BGI_N309</strain>
    </source>
</reference>
<organism evidence="3 4">
    <name type="scientific">Tinamus guttatus</name>
    <name type="common">White-throated tinamou</name>
    <dbReference type="NCBI Taxonomy" id="94827"/>
    <lineage>
        <taxon>Eukaryota</taxon>
        <taxon>Metazoa</taxon>
        <taxon>Chordata</taxon>
        <taxon>Craniata</taxon>
        <taxon>Vertebrata</taxon>
        <taxon>Euteleostomi</taxon>
        <taxon>Archelosauria</taxon>
        <taxon>Archosauria</taxon>
        <taxon>Dinosauria</taxon>
        <taxon>Saurischia</taxon>
        <taxon>Theropoda</taxon>
        <taxon>Coelurosauria</taxon>
        <taxon>Aves</taxon>
        <taxon>Palaeognathae</taxon>
        <taxon>Tinamiformes</taxon>
        <taxon>Tinamidae</taxon>
        <taxon>Tinamus</taxon>
    </lineage>
</organism>
<dbReference type="InterPro" id="IPR048257">
    <property type="entry name" value="DUF4590"/>
</dbReference>
<proteinExistence type="predicted"/>
<dbReference type="AlphaFoldDB" id="A0A099ZKB9"/>
<dbReference type="Proteomes" id="UP000053641">
    <property type="component" value="Unassembled WGS sequence"/>
</dbReference>
<protein>
    <submittedName>
        <fullName evidence="3">Uncharacterized protein C1orf173</fullName>
    </submittedName>
</protein>
<sequence>LGPRSHYGLFPLVAAERASPSQLAAASRPNTAPGNLQAPLQRQPLRSGAAAAALRKTSALRQRSPTLESDQRFASGGEKSQLRLMNSVEYVTGVSPYRLPIINNYVIPVPPPPLQTGDRSVKILRNGMRRRRRFRPTTAPNDLEQLLSKSSGKFHKPSLRSNALVTMIFLGKGVRLCHDDTDFRDEIKVYQQHCGGENLCVYKGKLLEGETFQFTSKRHHGFPFSLTFFLNGMQVDRSSSCCEYKHQKHSRLGGRHGYFGFLNVERASPCYRCIIAMGLDKKPSPPKKKMDKESSEKQAGSLGAGVHREPSESCAEQTTGKDPTLAISPDHGASVEPMEDKGETGEEYRRAEMKELSDQETEDSQEDTGKNDYDEDFEADEEVNEEGQTSDQMSGMSKSSSDDEKDNLDREKESRSSSQEALQASDGEKDENDGHSDSDSEDNEQ</sequence>
<dbReference type="InterPro" id="IPR027962">
    <property type="entry name" value="ERICH3"/>
</dbReference>
<feature type="region of interest" description="Disordered" evidence="1">
    <location>
        <begin position="282"/>
        <end position="445"/>
    </location>
</feature>
<dbReference type="EMBL" id="KL895020">
    <property type="protein sequence ID" value="KGL82227.1"/>
    <property type="molecule type" value="Genomic_DNA"/>
</dbReference>